<feature type="transmembrane region" description="Helical" evidence="2">
    <location>
        <begin position="44"/>
        <end position="62"/>
    </location>
</feature>
<keyword evidence="2" id="KW-0812">Transmembrane</keyword>
<sequence length="260" mass="29453">MIPFSRLISYIAIVYIYHILSYILTKGLLVTFQHINGNHLETLLALAIALRALLFYSTYHVADEYVLRYLHNPNDNCEPRSKRDPQALCHGVVAVLFQLLFFEPLLLCNLITGRVQQCAFARAAVLEVPVGFTIIVCTEYIKMAIKRGSMTPRASTSIQLPRDVSLHLLGLILGLAWVAAGKTLWGFPTQLFFRKFSIPRSAIFAALVQIEVQFSISALYSAEHMLNKLTASFKQQDAKSRSRNKSKVLRSERRSRESYS</sequence>
<feature type="transmembrane region" description="Helical" evidence="2">
    <location>
        <begin position="119"/>
        <end position="143"/>
    </location>
</feature>
<keyword evidence="2" id="KW-1133">Transmembrane helix</keyword>
<reference evidence="3" key="1">
    <citation type="journal article" date="2020" name="Stud. Mycol.">
        <title>101 Dothideomycetes genomes: a test case for predicting lifestyles and emergence of pathogens.</title>
        <authorList>
            <person name="Haridas S."/>
            <person name="Albert R."/>
            <person name="Binder M."/>
            <person name="Bloem J."/>
            <person name="Labutti K."/>
            <person name="Salamov A."/>
            <person name="Andreopoulos B."/>
            <person name="Baker S."/>
            <person name="Barry K."/>
            <person name="Bills G."/>
            <person name="Bluhm B."/>
            <person name="Cannon C."/>
            <person name="Castanera R."/>
            <person name="Culley D."/>
            <person name="Daum C."/>
            <person name="Ezra D."/>
            <person name="Gonzalez J."/>
            <person name="Henrissat B."/>
            <person name="Kuo A."/>
            <person name="Liang C."/>
            <person name="Lipzen A."/>
            <person name="Lutzoni F."/>
            <person name="Magnuson J."/>
            <person name="Mondo S."/>
            <person name="Nolan M."/>
            <person name="Ohm R."/>
            <person name="Pangilinan J."/>
            <person name="Park H.-J."/>
            <person name="Ramirez L."/>
            <person name="Alfaro M."/>
            <person name="Sun H."/>
            <person name="Tritt A."/>
            <person name="Yoshinaga Y."/>
            <person name="Zwiers L.-H."/>
            <person name="Turgeon B."/>
            <person name="Goodwin S."/>
            <person name="Spatafora J."/>
            <person name="Crous P."/>
            <person name="Grigoriev I."/>
        </authorList>
    </citation>
    <scope>NUCLEOTIDE SEQUENCE</scope>
    <source>
        <strain evidence="3">CBS 133067</strain>
    </source>
</reference>
<feature type="compositionally biased region" description="Basic and acidic residues" evidence="1">
    <location>
        <begin position="249"/>
        <end position="260"/>
    </location>
</feature>
<comment type="caution">
    <text evidence="3">The sequence shown here is derived from an EMBL/GenBank/DDBJ whole genome shotgun (WGS) entry which is preliminary data.</text>
</comment>
<evidence type="ECO:0000313" key="3">
    <source>
        <dbReference type="EMBL" id="KAF2092758.1"/>
    </source>
</evidence>
<dbReference type="EMBL" id="ML978142">
    <property type="protein sequence ID" value="KAF2092758.1"/>
    <property type="molecule type" value="Genomic_DNA"/>
</dbReference>
<proteinExistence type="predicted"/>
<dbReference type="Proteomes" id="UP000799772">
    <property type="component" value="Unassembled WGS sequence"/>
</dbReference>
<evidence type="ECO:0000313" key="4">
    <source>
        <dbReference type="Proteomes" id="UP000799772"/>
    </source>
</evidence>
<evidence type="ECO:0000256" key="1">
    <source>
        <dbReference type="SAM" id="MobiDB-lite"/>
    </source>
</evidence>
<organism evidence="3 4">
    <name type="scientific">Rhizodiscina lignyota</name>
    <dbReference type="NCBI Taxonomy" id="1504668"/>
    <lineage>
        <taxon>Eukaryota</taxon>
        <taxon>Fungi</taxon>
        <taxon>Dikarya</taxon>
        <taxon>Ascomycota</taxon>
        <taxon>Pezizomycotina</taxon>
        <taxon>Dothideomycetes</taxon>
        <taxon>Pleosporomycetidae</taxon>
        <taxon>Aulographales</taxon>
        <taxon>Rhizodiscinaceae</taxon>
        <taxon>Rhizodiscina</taxon>
    </lineage>
</organism>
<feature type="transmembrane region" description="Helical" evidence="2">
    <location>
        <begin position="87"/>
        <end position="107"/>
    </location>
</feature>
<name>A0A9P4M0R3_9PEZI</name>
<keyword evidence="2" id="KW-0472">Membrane</keyword>
<accession>A0A9P4M0R3</accession>
<feature type="region of interest" description="Disordered" evidence="1">
    <location>
        <begin position="236"/>
        <end position="260"/>
    </location>
</feature>
<feature type="transmembrane region" description="Helical" evidence="2">
    <location>
        <begin position="7"/>
        <end position="24"/>
    </location>
</feature>
<gene>
    <name evidence="3" type="ORF">NA57DRAFT_81907</name>
</gene>
<keyword evidence="4" id="KW-1185">Reference proteome</keyword>
<evidence type="ECO:0000256" key="2">
    <source>
        <dbReference type="SAM" id="Phobius"/>
    </source>
</evidence>
<dbReference type="AlphaFoldDB" id="A0A9P4M0R3"/>
<protein>
    <submittedName>
        <fullName evidence="3">Uncharacterized protein</fullName>
    </submittedName>
</protein>
<feature type="transmembrane region" description="Helical" evidence="2">
    <location>
        <begin position="164"/>
        <end position="181"/>
    </location>
</feature>